<keyword evidence="1" id="KW-1133">Transmembrane helix</keyword>
<evidence type="ECO:0000313" key="2">
    <source>
        <dbReference type="EMBL" id="GBM16453.1"/>
    </source>
</evidence>
<dbReference type="AlphaFoldDB" id="A0A4Y2DI19"/>
<keyword evidence="1" id="KW-0812">Transmembrane</keyword>
<dbReference type="Proteomes" id="UP000499080">
    <property type="component" value="Unassembled WGS sequence"/>
</dbReference>
<gene>
    <name evidence="2" type="ORF">AVEN_94942_1</name>
</gene>
<keyword evidence="1" id="KW-0472">Membrane</keyword>
<sequence>MTDEGVSWETRRATPPEAQSDSFIIFSEKAIAFDSCNINRLQVGLLKCNADGMYFINQVFNVTNLAAETTAVPRNQVGHQERSLSGGVLEFSLLFGTFLEAEDESNSISDSEEVFDFKKCFASRIFLELFSRSYNFLKFFTMSVLELIGVGILYFLVNYSSY</sequence>
<protein>
    <submittedName>
        <fullName evidence="2">Uncharacterized protein</fullName>
    </submittedName>
</protein>
<name>A0A4Y2DI19_ARAVE</name>
<keyword evidence="3" id="KW-1185">Reference proteome</keyword>
<feature type="transmembrane region" description="Helical" evidence="1">
    <location>
        <begin position="136"/>
        <end position="157"/>
    </location>
</feature>
<proteinExistence type="predicted"/>
<evidence type="ECO:0000256" key="1">
    <source>
        <dbReference type="SAM" id="Phobius"/>
    </source>
</evidence>
<evidence type="ECO:0000313" key="3">
    <source>
        <dbReference type="Proteomes" id="UP000499080"/>
    </source>
</evidence>
<accession>A0A4Y2DI19</accession>
<organism evidence="2 3">
    <name type="scientific">Araneus ventricosus</name>
    <name type="common">Orbweaver spider</name>
    <name type="synonym">Epeira ventricosa</name>
    <dbReference type="NCBI Taxonomy" id="182803"/>
    <lineage>
        <taxon>Eukaryota</taxon>
        <taxon>Metazoa</taxon>
        <taxon>Ecdysozoa</taxon>
        <taxon>Arthropoda</taxon>
        <taxon>Chelicerata</taxon>
        <taxon>Arachnida</taxon>
        <taxon>Araneae</taxon>
        <taxon>Araneomorphae</taxon>
        <taxon>Entelegynae</taxon>
        <taxon>Araneoidea</taxon>
        <taxon>Araneidae</taxon>
        <taxon>Araneus</taxon>
    </lineage>
</organism>
<comment type="caution">
    <text evidence="2">The sequence shown here is derived from an EMBL/GenBank/DDBJ whole genome shotgun (WGS) entry which is preliminary data.</text>
</comment>
<reference evidence="2 3" key="1">
    <citation type="journal article" date="2019" name="Sci. Rep.">
        <title>Orb-weaving spider Araneus ventricosus genome elucidates the spidroin gene catalogue.</title>
        <authorList>
            <person name="Kono N."/>
            <person name="Nakamura H."/>
            <person name="Ohtoshi R."/>
            <person name="Moran D.A.P."/>
            <person name="Shinohara A."/>
            <person name="Yoshida Y."/>
            <person name="Fujiwara M."/>
            <person name="Mori M."/>
            <person name="Tomita M."/>
            <person name="Arakawa K."/>
        </authorList>
    </citation>
    <scope>NUCLEOTIDE SEQUENCE [LARGE SCALE GENOMIC DNA]</scope>
</reference>
<dbReference type="EMBL" id="BGPR01000374">
    <property type="protein sequence ID" value="GBM16453.1"/>
    <property type="molecule type" value="Genomic_DNA"/>
</dbReference>